<feature type="domain" description="PAS" evidence="9">
    <location>
        <begin position="538"/>
        <end position="608"/>
    </location>
</feature>
<comment type="caution">
    <text evidence="11">The sequence shown here is derived from an EMBL/GenBank/DDBJ whole genome shotgun (WGS) entry which is preliminary data.</text>
</comment>
<organism evidence="11 12">
    <name type="scientific">Tumidithrix elongata BACA0141</name>
    <dbReference type="NCBI Taxonomy" id="2716417"/>
    <lineage>
        <taxon>Bacteria</taxon>
        <taxon>Bacillati</taxon>
        <taxon>Cyanobacteriota</taxon>
        <taxon>Cyanophyceae</taxon>
        <taxon>Pseudanabaenales</taxon>
        <taxon>Pseudanabaenaceae</taxon>
        <taxon>Tumidithrix</taxon>
        <taxon>Tumidithrix elongata</taxon>
    </lineage>
</organism>
<evidence type="ECO:0000256" key="6">
    <source>
        <dbReference type="ARBA" id="ARBA00023012"/>
    </source>
</evidence>
<gene>
    <name evidence="11" type="ORF">V2H45_10830</name>
</gene>
<evidence type="ECO:0000256" key="2">
    <source>
        <dbReference type="ARBA" id="ARBA00012438"/>
    </source>
</evidence>
<evidence type="ECO:0000313" key="12">
    <source>
        <dbReference type="Proteomes" id="UP001333818"/>
    </source>
</evidence>
<dbReference type="FunFam" id="3.30.450.20:FF:000099">
    <property type="entry name" value="Sensory box sensor histidine kinase"/>
    <property type="match status" value="2"/>
</dbReference>
<dbReference type="Pfam" id="PF02518">
    <property type="entry name" value="HATPase_c"/>
    <property type="match status" value="1"/>
</dbReference>
<dbReference type="InterPro" id="IPR003594">
    <property type="entry name" value="HATPase_dom"/>
</dbReference>
<dbReference type="FunFam" id="3.30.450.20:FF:000088">
    <property type="entry name" value="Sensory transduction histidine kinase"/>
    <property type="match status" value="1"/>
</dbReference>
<dbReference type="InterPro" id="IPR001610">
    <property type="entry name" value="PAC"/>
</dbReference>
<feature type="domain" description="PAS" evidence="9">
    <location>
        <begin position="658"/>
        <end position="728"/>
    </location>
</feature>
<dbReference type="PROSITE" id="PS50112">
    <property type="entry name" value="PAS"/>
    <property type="match status" value="7"/>
</dbReference>
<dbReference type="Pfam" id="PF00512">
    <property type="entry name" value="HisKA"/>
    <property type="match status" value="1"/>
</dbReference>
<dbReference type="SUPFAM" id="SSF55874">
    <property type="entry name" value="ATPase domain of HSP90 chaperone/DNA topoisomerase II/histidine kinase"/>
    <property type="match status" value="1"/>
</dbReference>
<dbReference type="InterPro" id="IPR036097">
    <property type="entry name" value="HisK_dim/P_sf"/>
</dbReference>
<dbReference type="InterPro" id="IPR013655">
    <property type="entry name" value="PAS_fold_3"/>
</dbReference>
<feature type="domain" description="PAS" evidence="9">
    <location>
        <begin position="142"/>
        <end position="210"/>
    </location>
</feature>
<dbReference type="InterPro" id="IPR013656">
    <property type="entry name" value="PAS_4"/>
</dbReference>
<dbReference type="SMART" id="SM00387">
    <property type="entry name" value="HATPase_c"/>
    <property type="match status" value="1"/>
</dbReference>
<dbReference type="SUPFAM" id="SSF47384">
    <property type="entry name" value="Homodimeric domain of signal transducing histidine kinase"/>
    <property type="match status" value="1"/>
</dbReference>
<feature type="domain" description="PAC" evidence="10">
    <location>
        <begin position="485"/>
        <end position="537"/>
    </location>
</feature>
<dbReference type="SMART" id="SM00091">
    <property type="entry name" value="PAS"/>
    <property type="match status" value="8"/>
</dbReference>
<dbReference type="Pfam" id="PF08447">
    <property type="entry name" value="PAS_3"/>
    <property type="match status" value="7"/>
</dbReference>
<keyword evidence="6" id="KW-0902">Two-component regulatory system</keyword>
<dbReference type="GO" id="GO:0000155">
    <property type="term" value="F:phosphorelay sensor kinase activity"/>
    <property type="evidence" value="ECO:0007669"/>
    <property type="project" value="InterPro"/>
</dbReference>
<dbReference type="InterPro" id="IPR004358">
    <property type="entry name" value="Sig_transdc_His_kin-like_C"/>
</dbReference>
<reference evidence="11" key="1">
    <citation type="submission" date="2024-01" db="EMBL/GenBank/DDBJ databases">
        <title>Bank of Algae and Cyanobacteria of the Azores (BACA) strain genomes.</title>
        <authorList>
            <person name="Luz R."/>
            <person name="Cordeiro R."/>
            <person name="Fonseca A."/>
            <person name="Goncalves V."/>
        </authorList>
    </citation>
    <scope>NUCLEOTIDE SEQUENCE</scope>
    <source>
        <strain evidence="11">BACA0141</strain>
    </source>
</reference>
<sequence>MTDSHSQPQHTIPSSILAAIPDLMFWINAEGIYQGYVSPDRHHDVLNADINPIGKSMAEVLPPELAQRHLQYAKIALTTGETQIYEQQVQIGDRIQHEEVRVVKSEDDRCLFVIRDVTALKTSSHKRTEAKLEEISLMQQAILDSANFSVISTNIEGIIQSFNAGAESLLGYRADEVVGKVTPAIIHDLDEVIARSHSLSDELQRTIEPGFEVFVAKAKLGEVSEEEWSYLRKDGSRIPVLLSVTALRTSKGEILGFLGIAKDISERVRLEAERKQFEVTLAGNEAKFRRLVERGNDLIWSSDLQGTFTYLSPQFETLFGWKTEEWIGKSSIPLTHPDDRAALGDNMRQIVTKGEKVAGHEFRHLHQNGSYIWVQTNVTPVKNVEGATVSIQGVLWDINDRKLAEEALRQSEARFRRYFEQSLIGMAITSPERGWLEVNDRLCEIFGYPREELTRLTWTEITHPDDLAADIAWFNRVLAGEIEGYSIEKRFIRKDGCIIDAVISAKCLRLADGTVDYFVALVQDVSDRKRAEARLQQTTEELERFFTVTLDMLCIADRNGYFRRLNPTWENVLGYSIQELEGQQLLNFVHPDDLESTLGAMATLSDQQPVLNFVNRYRCKDGSYRHIEWRSYASEQLIYVAARDITDRKQAEAAIRESEARFRYLADNAPVLIWMAGLDKLCFHFNKPWLDFTGRTIEQEFGNGWAEGIHPEDVQFCLDTYANVFDTQQSFSMEYRLRRFDGEYRWFLNTGIPRFDPDGEFLGYIGSCIDISDRKQTENRLRKSEAHLAEAQHIAKIGSWGFLFKTGEVTWSGQMFRIFGLDPRQQEPSYEELLQRIHPDDRERHNDVVRLCLETGETTEIEYRFFRPTGEMCWNWVKSQPVFSASGQVTGLMGVALDITDRKRVELELRNLSDRLTLAVKSAAIGIWEWDVINNQLIWDDQMYELYGVERSDFSGAYQAWANGLHPDDVFRSENAIQQALQGEKEFDPEFRVVRPDSSIRDIKANAFVYRNDHGEPQRMIGVNFDITNRKQTEAELERRVIERTLELNEAYEQVQTELVERQKAEASLRESEQRFVSLATAAPVGIFRTDPEGNCVYVNERWCQIAGLSPQAASGMGWANSLHIEDREMISAEWYLSAQENRPFRLEYRFQKDDGTVTWVFGQSVAEHDAQGRVTGYVGTITDISDRKQAEDTLREVNETLEQRVRERTQALEQLTEALQRSNQELEQFAYVASHDLQEPLRTITSYTQLLARKYQGNLDEKADRYIYYVVDSASRMQQLIRDLLSYSRVGRQELKRVQIDCNILIEETQRNLQMAIDESHSIIHYDPLPVITGDRTQLLLLFQNLIGNAIKYHDLAPPEIEIAATQQGSHWRFAIKDNGIGIEPQYAERIFTIFQRLHTRTEYPGTGLGLAIAKKIVERHGGQIWVESQFGKGSIFYFTLPVQHANHDNPSQS</sequence>
<feature type="domain" description="PAS" evidence="9">
    <location>
        <begin position="411"/>
        <end position="481"/>
    </location>
</feature>
<dbReference type="FunFam" id="3.30.565.10:FF:000006">
    <property type="entry name" value="Sensor histidine kinase WalK"/>
    <property type="match status" value="1"/>
</dbReference>
<evidence type="ECO:0000256" key="4">
    <source>
        <dbReference type="ARBA" id="ARBA00022679"/>
    </source>
</evidence>
<feature type="domain" description="PAC" evidence="10">
    <location>
        <begin position="987"/>
        <end position="1039"/>
    </location>
</feature>
<dbReference type="CDD" id="cd00082">
    <property type="entry name" value="HisKA"/>
    <property type="match status" value="1"/>
</dbReference>
<dbReference type="PROSITE" id="PS50113">
    <property type="entry name" value="PAC"/>
    <property type="match status" value="7"/>
</dbReference>
<evidence type="ECO:0000313" key="11">
    <source>
        <dbReference type="EMBL" id="MEE3717242.1"/>
    </source>
</evidence>
<feature type="domain" description="PAC" evidence="10">
    <location>
        <begin position="1145"/>
        <end position="1197"/>
    </location>
</feature>
<dbReference type="SUPFAM" id="SSF55785">
    <property type="entry name" value="PYP-like sensor domain (PAS domain)"/>
    <property type="match status" value="8"/>
</dbReference>
<keyword evidence="4" id="KW-0808">Transferase</keyword>
<dbReference type="Gene3D" id="3.30.450.20">
    <property type="entry name" value="PAS domain"/>
    <property type="match status" value="9"/>
</dbReference>
<dbReference type="InterPro" id="IPR003661">
    <property type="entry name" value="HisK_dim/P_dom"/>
</dbReference>
<dbReference type="PANTHER" id="PTHR43304">
    <property type="entry name" value="PHYTOCHROME-LIKE PROTEIN CPH1"/>
    <property type="match status" value="1"/>
</dbReference>
<dbReference type="InterPro" id="IPR000700">
    <property type="entry name" value="PAS-assoc_C"/>
</dbReference>
<feature type="domain" description="PAS" evidence="9">
    <location>
        <begin position="284"/>
        <end position="354"/>
    </location>
</feature>
<dbReference type="SMART" id="SM00086">
    <property type="entry name" value="PAC"/>
    <property type="match status" value="8"/>
</dbReference>
<keyword evidence="12" id="KW-1185">Reference proteome</keyword>
<dbReference type="InterPro" id="IPR035965">
    <property type="entry name" value="PAS-like_dom_sf"/>
</dbReference>
<feature type="domain" description="Histidine kinase" evidence="8">
    <location>
        <begin position="1233"/>
        <end position="1446"/>
    </location>
</feature>
<dbReference type="Pfam" id="PF08448">
    <property type="entry name" value="PAS_4"/>
    <property type="match status" value="1"/>
</dbReference>
<dbReference type="Gene3D" id="1.10.287.130">
    <property type="match status" value="1"/>
</dbReference>
<evidence type="ECO:0000259" key="10">
    <source>
        <dbReference type="PROSITE" id="PS50113"/>
    </source>
</evidence>
<dbReference type="InterPro" id="IPR005467">
    <property type="entry name" value="His_kinase_dom"/>
</dbReference>
<dbReference type="InterPro" id="IPR052162">
    <property type="entry name" value="Sensor_kinase/Photoreceptor"/>
</dbReference>
<feature type="domain" description="PAC" evidence="10">
    <location>
        <begin position="224"/>
        <end position="276"/>
    </location>
</feature>
<feature type="domain" description="PAC" evidence="10">
    <location>
        <begin position="358"/>
        <end position="410"/>
    </location>
</feature>
<evidence type="ECO:0000259" key="8">
    <source>
        <dbReference type="PROSITE" id="PS50109"/>
    </source>
</evidence>
<accession>A0AAW9PW74</accession>
<dbReference type="NCBIfam" id="TIGR00229">
    <property type="entry name" value="sensory_box"/>
    <property type="match status" value="8"/>
</dbReference>
<evidence type="ECO:0000259" key="9">
    <source>
        <dbReference type="PROSITE" id="PS50112"/>
    </source>
</evidence>
<feature type="coiled-coil region" evidence="7">
    <location>
        <begin position="1188"/>
        <end position="1233"/>
    </location>
</feature>
<dbReference type="SMART" id="SM00388">
    <property type="entry name" value="HisKA"/>
    <property type="match status" value="1"/>
</dbReference>
<keyword evidence="5" id="KW-0418">Kinase</keyword>
<feature type="domain" description="PAC" evidence="10">
    <location>
        <begin position="731"/>
        <end position="783"/>
    </location>
</feature>
<dbReference type="PRINTS" id="PR00344">
    <property type="entry name" value="BCTRLSENSOR"/>
</dbReference>
<dbReference type="PANTHER" id="PTHR43304:SF1">
    <property type="entry name" value="PAC DOMAIN-CONTAINING PROTEIN"/>
    <property type="match status" value="1"/>
</dbReference>
<dbReference type="EC" id="2.7.13.3" evidence="2"/>
<evidence type="ECO:0000256" key="5">
    <source>
        <dbReference type="ARBA" id="ARBA00022777"/>
    </source>
</evidence>
<comment type="catalytic activity">
    <reaction evidence="1">
        <text>ATP + protein L-histidine = ADP + protein N-phospho-L-histidine.</text>
        <dbReference type="EC" id="2.7.13.3"/>
    </reaction>
</comment>
<dbReference type="Proteomes" id="UP001333818">
    <property type="component" value="Unassembled WGS sequence"/>
</dbReference>
<feature type="domain" description="PAS" evidence="9">
    <location>
        <begin position="912"/>
        <end position="984"/>
    </location>
</feature>
<dbReference type="Gene3D" id="2.10.70.100">
    <property type="match status" value="2"/>
</dbReference>
<keyword evidence="7" id="KW-0175">Coiled coil</keyword>
<feature type="domain" description="PAC" evidence="10">
    <location>
        <begin position="859"/>
        <end position="911"/>
    </location>
</feature>
<dbReference type="CDD" id="cd00130">
    <property type="entry name" value="PAS"/>
    <property type="match status" value="8"/>
</dbReference>
<dbReference type="InterPro" id="IPR000014">
    <property type="entry name" value="PAS"/>
</dbReference>
<evidence type="ECO:0000256" key="1">
    <source>
        <dbReference type="ARBA" id="ARBA00000085"/>
    </source>
</evidence>
<protein>
    <recommendedName>
        <fullName evidence="2">histidine kinase</fullName>
        <ecNumber evidence="2">2.7.13.3</ecNumber>
    </recommendedName>
</protein>
<dbReference type="Gene3D" id="3.30.565.10">
    <property type="entry name" value="Histidine kinase-like ATPase, C-terminal domain"/>
    <property type="match status" value="1"/>
</dbReference>
<dbReference type="Pfam" id="PF13426">
    <property type="entry name" value="PAS_9"/>
    <property type="match status" value="1"/>
</dbReference>
<dbReference type="EMBL" id="JAZBJZ010000036">
    <property type="protein sequence ID" value="MEE3717242.1"/>
    <property type="molecule type" value="Genomic_DNA"/>
</dbReference>
<dbReference type="InterPro" id="IPR036890">
    <property type="entry name" value="HATPase_C_sf"/>
</dbReference>
<dbReference type="PROSITE" id="PS50109">
    <property type="entry name" value="HIS_KIN"/>
    <property type="match status" value="1"/>
</dbReference>
<proteinExistence type="predicted"/>
<name>A0AAW9PW74_9CYAN</name>
<evidence type="ECO:0000256" key="3">
    <source>
        <dbReference type="ARBA" id="ARBA00022553"/>
    </source>
</evidence>
<keyword evidence="3" id="KW-0597">Phosphoprotein</keyword>
<feature type="domain" description="PAS" evidence="9">
    <location>
        <begin position="1072"/>
        <end position="1143"/>
    </location>
</feature>
<evidence type="ECO:0000256" key="7">
    <source>
        <dbReference type="SAM" id="Coils"/>
    </source>
</evidence>